<reference evidence="2 3" key="1">
    <citation type="journal article" date="2015" name="Sci. Rep.">
        <title>Unraveling adaptation of Pontibacter korlensis to radiation and infertility in desert through complete genome and comparative transcriptomic analysis.</title>
        <authorList>
            <person name="Dai J."/>
            <person name="Dai W."/>
            <person name="Qiu C."/>
            <person name="Yang Z."/>
            <person name="Zhang Y."/>
            <person name="Zhou M."/>
            <person name="Zhang L."/>
            <person name="Fang C."/>
            <person name="Gao Q."/>
            <person name="Yang Q."/>
            <person name="Li X."/>
            <person name="Wang Z."/>
            <person name="Wang Z."/>
            <person name="Jia Z."/>
            <person name="Chen X."/>
        </authorList>
    </citation>
    <scope>NUCLEOTIDE SEQUENCE [LARGE SCALE GENOMIC DNA]</scope>
    <source>
        <strain evidence="2 3">X14-1T</strain>
    </source>
</reference>
<evidence type="ECO:0000313" key="2">
    <source>
        <dbReference type="EMBL" id="AKD02103.1"/>
    </source>
</evidence>
<feature type="transmembrane region" description="Helical" evidence="1">
    <location>
        <begin position="17"/>
        <end position="36"/>
    </location>
</feature>
<dbReference type="Proteomes" id="UP000033109">
    <property type="component" value="Chromosome"/>
</dbReference>
<accession>A0A0E3ZCY3</accession>
<organism evidence="2 3">
    <name type="scientific">Pontibacter korlensis</name>
    <dbReference type="NCBI Taxonomy" id="400092"/>
    <lineage>
        <taxon>Bacteria</taxon>
        <taxon>Pseudomonadati</taxon>
        <taxon>Bacteroidota</taxon>
        <taxon>Cytophagia</taxon>
        <taxon>Cytophagales</taxon>
        <taxon>Hymenobacteraceae</taxon>
        <taxon>Pontibacter</taxon>
    </lineage>
</organism>
<keyword evidence="1" id="KW-1133">Transmembrane helix</keyword>
<proteinExistence type="predicted"/>
<dbReference type="AlphaFoldDB" id="A0A0E3ZCY3"/>
<feature type="transmembrane region" description="Helical" evidence="1">
    <location>
        <begin position="42"/>
        <end position="60"/>
    </location>
</feature>
<gene>
    <name evidence="2" type="ORF">PKOR_01790</name>
</gene>
<protein>
    <submittedName>
        <fullName evidence="2">Uncharacterized protein</fullName>
    </submittedName>
</protein>
<evidence type="ECO:0000313" key="3">
    <source>
        <dbReference type="Proteomes" id="UP000033109"/>
    </source>
</evidence>
<dbReference type="PATRIC" id="fig|400092.3.peg.403"/>
<dbReference type="HOGENOM" id="CLU_1684972_0_0_10"/>
<keyword evidence="1" id="KW-0812">Transmembrane</keyword>
<dbReference type="RefSeq" id="WP_046308812.1">
    <property type="nucleotide sequence ID" value="NZ_CP009621.1"/>
</dbReference>
<keyword evidence="1" id="KW-0472">Membrane</keyword>
<name>A0A0E3ZCY3_9BACT</name>
<evidence type="ECO:0000256" key="1">
    <source>
        <dbReference type="SAM" id="Phobius"/>
    </source>
</evidence>
<keyword evidence="3" id="KW-1185">Reference proteome</keyword>
<dbReference type="KEGG" id="pko:PKOR_01790"/>
<dbReference type="EMBL" id="CP009621">
    <property type="protein sequence ID" value="AKD02103.1"/>
    <property type="molecule type" value="Genomic_DNA"/>
</dbReference>
<sequence length="156" mass="18364">MMISKYILSESNKVKQLFFLSISVVFSLGVAVAYFVTENENYLYILLLFCLIAFVINWIVSRTFDISIEGGKIHIDNLYYGNKIVDSSEFDSIQNVGYFIPLIYPFVSPPYYQFKLKDGRKYIFYDLSYKAISFVFKRNKKYSDFLTDKILDYLNL</sequence>